<dbReference type="Proteomes" id="UP000886780">
    <property type="component" value="Unassembled WGS sequence"/>
</dbReference>
<evidence type="ECO:0000256" key="4">
    <source>
        <dbReference type="ARBA" id="ARBA00022679"/>
    </source>
</evidence>
<dbReference type="PANTHER" id="PTHR43179:SF12">
    <property type="entry name" value="GALACTOFURANOSYLTRANSFERASE GLFT2"/>
    <property type="match status" value="1"/>
</dbReference>
<evidence type="ECO:0000256" key="1">
    <source>
        <dbReference type="ARBA" id="ARBA00004776"/>
    </source>
</evidence>
<dbReference type="GO" id="GO:0016757">
    <property type="term" value="F:glycosyltransferase activity"/>
    <property type="evidence" value="ECO:0007669"/>
    <property type="project" value="UniProtKB-KW"/>
</dbReference>
<sequence>MKFGVIIVTYNRLSLLQECLLCAFDQTVPFHRILVVDNHSTDGTAQYLDSIDHPALSVLHLPENIGGAGGFARGLKEMAKSDCDWVLIIDDDAMISPIYMEEISRAIVGSRYLAYSGTVETEGAIDGSHRRLLANRCLMTYRPVPVSAYQGESFVYDVSTFCGLVLKTSLIRRIGLPKANYFIWFDDTEYCLRFRKYSRILNVCGAKLNHRTVPPSPHPVTCWKNFYGFRNAIDIGRRYSSHPQIFLAYTVCNHLAHIAIDGALALLGNRRPERLYRMKIYRDVLTGMKKPPDGMDRRYPPGSGFQK</sequence>
<dbReference type="AlphaFoldDB" id="A0A9D2AVX5"/>
<comment type="pathway">
    <text evidence="1">Cell wall biogenesis; cell wall polysaccharide biosynthesis.</text>
</comment>
<keyword evidence="4 6" id="KW-0808">Transferase</keyword>
<reference evidence="6" key="1">
    <citation type="journal article" date="2021" name="PeerJ">
        <title>Extensive microbial diversity within the chicken gut microbiome revealed by metagenomics and culture.</title>
        <authorList>
            <person name="Gilroy R."/>
            <person name="Ravi A."/>
            <person name="Getino M."/>
            <person name="Pursley I."/>
            <person name="Horton D.L."/>
            <person name="Alikhan N.F."/>
            <person name="Baker D."/>
            <person name="Gharbi K."/>
            <person name="Hall N."/>
            <person name="Watson M."/>
            <person name="Adriaenssens E.M."/>
            <person name="Foster-Nyarko E."/>
            <person name="Jarju S."/>
            <person name="Secka A."/>
            <person name="Antonio M."/>
            <person name="Oren A."/>
            <person name="Chaudhuri R.R."/>
            <person name="La Ragione R."/>
            <person name="Hildebrand F."/>
            <person name="Pallen M.J."/>
        </authorList>
    </citation>
    <scope>NUCLEOTIDE SEQUENCE</scope>
    <source>
        <strain evidence="6">ChiGjej4B4-12881</strain>
    </source>
</reference>
<protein>
    <submittedName>
        <fullName evidence="6">Glycosyltransferase</fullName>
        <ecNumber evidence="6">2.4.-.-</ecNumber>
    </submittedName>
</protein>
<dbReference type="SUPFAM" id="SSF53448">
    <property type="entry name" value="Nucleotide-diphospho-sugar transferases"/>
    <property type="match status" value="1"/>
</dbReference>
<comment type="caution">
    <text evidence="6">The sequence shown here is derived from an EMBL/GenBank/DDBJ whole genome shotgun (WGS) entry which is preliminary data.</text>
</comment>
<proteinExistence type="inferred from homology"/>
<organism evidence="6 7">
    <name type="scientific">Candidatus Lachnoclostridium stercoripullorum</name>
    <dbReference type="NCBI Taxonomy" id="2838635"/>
    <lineage>
        <taxon>Bacteria</taxon>
        <taxon>Bacillati</taxon>
        <taxon>Bacillota</taxon>
        <taxon>Clostridia</taxon>
        <taxon>Lachnospirales</taxon>
        <taxon>Lachnospiraceae</taxon>
    </lineage>
</organism>
<dbReference type="EC" id="2.4.-.-" evidence="6"/>
<feature type="domain" description="Glycosyltransferase 2-like" evidence="5">
    <location>
        <begin position="5"/>
        <end position="119"/>
    </location>
</feature>
<reference evidence="6" key="2">
    <citation type="submission" date="2021-04" db="EMBL/GenBank/DDBJ databases">
        <authorList>
            <person name="Gilroy R."/>
        </authorList>
    </citation>
    <scope>NUCLEOTIDE SEQUENCE</scope>
    <source>
        <strain evidence="6">ChiGjej4B4-12881</strain>
    </source>
</reference>
<accession>A0A9D2AVX5</accession>
<evidence type="ECO:0000259" key="5">
    <source>
        <dbReference type="Pfam" id="PF00535"/>
    </source>
</evidence>
<name>A0A9D2AVX5_9FIRM</name>
<dbReference type="Gene3D" id="3.90.550.10">
    <property type="entry name" value="Spore Coat Polysaccharide Biosynthesis Protein SpsA, Chain A"/>
    <property type="match status" value="1"/>
</dbReference>
<dbReference type="PANTHER" id="PTHR43179">
    <property type="entry name" value="RHAMNOSYLTRANSFERASE WBBL"/>
    <property type="match status" value="1"/>
</dbReference>
<dbReference type="InterPro" id="IPR029044">
    <property type="entry name" value="Nucleotide-diphossugar_trans"/>
</dbReference>
<keyword evidence="3 6" id="KW-0328">Glycosyltransferase</keyword>
<gene>
    <name evidence="6" type="ORF">IAA28_03690</name>
</gene>
<evidence type="ECO:0000313" key="6">
    <source>
        <dbReference type="EMBL" id="HIX51893.1"/>
    </source>
</evidence>
<evidence type="ECO:0000313" key="7">
    <source>
        <dbReference type="Proteomes" id="UP000886780"/>
    </source>
</evidence>
<dbReference type="EMBL" id="DXEU01000064">
    <property type="protein sequence ID" value="HIX51893.1"/>
    <property type="molecule type" value="Genomic_DNA"/>
</dbReference>
<dbReference type="Pfam" id="PF00535">
    <property type="entry name" value="Glycos_transf_2"/>
    <property type="match status" value="1"/>
</dbReference>
<evidence type="ECO:0000256" key="3">
    <source>
        <dbReference type="ARBA" id="ARBA00022676"/>
    </source>
</evidence>
<comment type="similarity">
    <text evidence="2">Belongs to the glycosyltransferase 2 family.</text>
</comment>
<dbReference type="InterPro" id="IPR001173">
    <property type="entry name" value="Glyco_trans_2-like"/>
</dbReference>
<evidence type="ECO:0000256" key="2">
    <source>
        <dbReference type="ARBA" id="ARBA00006739"/>
    </source>
</evidence>